<keyword evidence="1" id="KW-0812">Transmembrane</keyword>
<keyword evidence="1" id="KW-1133">Transmembrane helix</keyword>
<name>A0AAD7EP03_9AGAR</name>
<proteinExistence type="predicted"/>
<dbReference type="EMBL" id="JARIHO010000022">
    <property type="protein sequence ID" value="KAJ7343731.1"/>
    <property type="molecule type" value="Genomic_DNA"/>
</dbReference>
<protein>
    <submittedName>
        <fullName evidence="2">Uncharacterized protein</fullName>
    </submittedName>
</protein>
<dbReference type="AlphaFoldDB" id="A0AAD7EP03"/>
<feature type="transmembrane region" description="Helical" evidence="1">
    <location>
        <begin position="76"/>
        <end position="103"/>
    </location>
</feature>
<keyword evidence="3" id="KW-1185">Reference proteome</keyword>
<evidence type="ECO:0000256" key="1">
    <source>
        <dbReference type="SAM" id="Phobius"/>
    </source>
</evidence>
<gene>
    <name evidence="2" type="ORF">DFH08DRAFT_961879</name>
</gene>
<evidence type="ECO:0000313" key="2">
    <source>
        <dbReference type="EMBL" id="KAJ7343731.1"/>
    </source>
</evidence>
<sequence length="138" mass="14694">MSFQKCRITFPEHLKVAPPLCPRRKTRRFAQLVAELFLTACILSVVLIALLYLLGFPKDHTAVHGSGEQAPGLSNISVIGILCLSTTCTVVLYCVFEGAIILVNTACPGFRRRASSSCSGDACSGSVSYGACGSYDGM</sequence>
<keyword evidence="1" id="KW-0472">Membrane</keyword>
<dbReference type="Proteomes" id="UP001218218">
    <property type="component" value="Unassembled WGS sequence"/>
</dbReference>
<feature type="transmembrane region" description="Helical" evidence="1">
    <location>
        <begin position="32"/>
        <end position="56"/>
    </location>
</feature>
<organism evidence="2 3">
    <name type="scientific">Mycena albidolilacea</name>
    <dbReference type="NCBI Taxonomy" id="1033008"/>
    <lineage>
        <taxon>Eukaryota</taxon>
        <taxon>Fungi</taxon>
        <taxon>Dikarya</taxon>
        <taxon>Basidiomycota</taxon>
        <taxon>Agaricomycotina</taxon>
        <taxon>Agaricomycetes</taxon>
        <taxon>Agaricomycetidae</taxon>
        <taxon>Agaricales</taxon>
        <taxon>Marasmiineae</taxon>
        <taxon>Mycenaceae</taxon>
        <taxon>Mycena</taxon>
    </lineage>
</organism>
<accession>A0AAD7EP03</accession>
<evidence type="ECO:0000313" key="3">
    <source>
        <dbReference type="Proteomes" id="UP001218218"/>
    </source>
</evidence>
<reference evidence="2" key="1">
    <citation type="submission" date="2023-03" db="EMBL/GenBank/DDBJ databases">
        <title>Massive genome expansion in bonnet fungi (Mycena s.s.) driven by repeated elements and novel gene families across ecological guilds.</title>
        <authorList>
            <consortium name="Lawrence Berkeley National Laboratory"/>
            <person name="Harder C.B."/>
            <person name="Miyauchi S."/>
            <person name="Viragh M."/>
            <person name="Kuo A."/>
            <person name="Thoen E."/>
            <person name="Andreopoulos B."/>
            <person name="Lu D."/>
            <person name="Skrede I."/>
            <person name="Drula E."/>
            <person name="Henrissat B."/>
            <person name="Morin E."/>
            <person name="Kohler A."/>
            <person name="Barry K."/>
            <person name="LaButti K."/>
            <person name="Morin E."/>
            <person name="Salamov A."/>
            <person name="Lipzen A."/>
            <person name="Mereny Z."/>
            <person name="Hegedus B."/>
            <person name="Baldrian P."/>
            <person name="Stursova M."/>
            <person name="Weitz H."/>
            <person name="Taylor A."/>
            <person name="Grigoriev I.V."/>
            <person name="Nagy L.G."/>
            <person name="Martin F."/>
            <person name="Kauserud H."/>
        </authorList>
    </citation>
    <scope>NUCLEOTIDE SEQUENCE</scope>
    <source>
        <strain evidence="2">CBHHK002</strain>
    </source>
</reference>
<comment type="caution">
    <text evidence="2">The sequence shown here is derived from an EMBL/GenBank/DDBJ whole genome shotgun (WGS) entry which is preliminary data.</text>
</comment>